<proteinExistence type="predicted"/>
<dbReference type="EMBL" id="LAYJ01000113">
    <property type="protein sequence ID" value="KKI50019.1"/>
    <property type="molecule type" value="Genomic_DNA"/>
</dbReference>
<dbReference type="Proteomes" id="UP000034076">
    <property type="component" value="Unassembled WGS sequence"/>
</dbReference>
<organism evidence="2 3">
    <name type="scientific">Christensenella hongkongensis</name>
    <dbReference type="NCBI Taxonomy" id="270498"/>
    <lineage>
        <taxon>Bacteria</taxon>
        <taxon>Bacillati</taxon>
        <taxon>Bacillota</taxon>
        <taxon>Clostridia</taxon>
        <taxon>Christensenellales</taxon>
        <taxon>Christensenellaceae</taxon>
        <taxon>Christensenella</taxon>
    </lineage>
</organism>
<name>A0A0M2NC12_9FIRM</name>
<gene>
    <name evidence="2" type="ORF">CHK_2507</name>
</gene>
<evidence type="ECO:0000256" key="1">
    <source>
        <dbReference type="SAM" id="SignalP"/>
    </source>
</evidence>
<evidence type="ECO:0000313" key="2">
    <source>
        <dbReference type="EMBL" id="KKI50019.1"/>
    </source>
</evidence>
<dbReference type="OrthoDB" id="2050552at2"/>
<dbReference type="RefSeq" id="WP_046444328.1">
    <property type="nucleotide sequence ID" value="NZ_LAYJ01000113.1"/>
</dbReference>
<keyword evidence="3" id="KW-1185">Reference proteome</keyword>
<feature type="signal peptide" evidence="1">
    <location>
        <begin position="1"/>
        <end position="29"/>
    </location>
</feature>
<evidence type="ECO:0000313" key="3">
    <source>
        <dbReference type="Proteomes" id="UP000034076"/>
    </source>
</evidence>
<protein>
    <submittedName>
        <fullName evidence="2">Uncharacterized protein</fullName>
    </submittedName>
</protein>
<sequence length="465" mass="53352">MKRVGLKKRSLLLTITLVATAILTTACQATPNMQNIVGINDDRMEQILVQQDHKQYPFVAIDAPEHVGTNYEEYGKMKLAFDADIIMPETTAYPVIEVTRRTISDEDFLDLIELFAGSNNEMYSKWELSKQDWLDKQNEYKTKDPEGVLSENYMQYLQQKYNEAEKEVQNPLITLADSSTNLPSEIFVKQENGTIGYFYLSKFSNNFTYFRDVDLEQCPASIYKDEYFDENLDTIEQFYWRQPKEPEISQADAYAQALKYIDALEIDLELYKAETCTFLDNVVNKSVGWNFTFTRKIANAQARYDLSGFGIDPKSMPSYGAPWDIEVCTIGIDNSGLCFLEYKGASQISKEIRNTAELEQFEIIQERIANQLNYIYGTVTRDNDVGVEIIVSKIELGISLVSIQNETKTGLYIPTWYVDYYIKWSDAEDEVGNGELNTIIFNAIDGSYIEPRVTNEKLMSILSTE</sequence>
<feature type="chain" id="PRO_5038815886" evidence="1">
    <location>
        <begin position="30"/>
        <end position="465"/>
    </location>
</feature>
<comment type="caution">
    <text evidence="2">The sequence shown here is derived from an EMBL/GenBank/DDBJ whole genome shotgun (WGS) entry which is preliminary data.</text>
</comment>
<dbReference type="PROSITE" id="PS51257">
    <property type="entry name" value="PROKAR_LIPOPROTEIN"/>
    <property type="match status" value="1"/>
</dbReference>
<dbReference type="STRING" id="270498.CHK_2507"/>
<reference evidence="2 3" key="1">
    <citation type="submission" date="2015-04" db="EMBL/GenBank/DDBJ databases">
        <title>Draft genome sequence of bacteremic isolate Catabacter hongkongensis type strain HKU16T.</title>
        <authorList>
            <person name="Lau S.K."/>
            <person name="Teng J.L."/>
            <person name="Huang Y."/>
            <person name="Curreem S.O."/>
            <person name="Tsui S.K."/>
            <person name="Woo P.C."/>
        </authorList>
    </citation>
    <scope>NUCLEOTIDE SEQUENCE [LARGE SCALE GENOMIC DNA]</scope>
    <source>
        <strain evidence="2 3">HKU16</strain>
    </source>
</reference>
<accession>A0A0M2NC12</accession>
<dbReference type="AlphaFoldDB" id="A0A0M2NC12"/>
<keyword evidence="1" id="KW-0732">Signal</keyword>